<comment type="subunit">
    <text evidence="6">Heterodimer of an alpha and a beta subunit.</text>
</comment>
<dbReference type="Gene3D" id="3.30.1140.60">
    <property type="entry name" value="F-actin capping protein, alpha subunit"/>
    <property type="match status" value="1"/>
</dbReference>
<dbReference type="SUPFAM" id="SSF90096">
    <property type="entry name" value="Subunits of heterodimeric actin filament capping protein Capz"/>
    <property type="match status" value="1"/>
</dbReference>
<dbReference type="PRINTS" id="PR00191">
    <property type="entry name" value="FACTINCAPA"/>
</dbReference>
<evidence type="ECO:0000256" key="6">
    <source>
        <dbReference type="RuleBase" id="RU365077"/>
    </source>
</evidence>
<dbReference type="FunFam" id="3.90.1150.210:FF:000003">
    <property type="entry name" value="F-actin-capping protein subunit alpha"/>
    <property type="match status" value="1"/>
</dbReference>
<comment type="similarity">
    <text evidence="1 6">Belongs to the F-actin-capping protein alpha subunit family.</text>
</comment>
<dbReference type="InParanoid" id="A0A0H2RJZ2"/>
<dbReference type="InterPro" id="IPR042489">
    <property type="entry name" value="CapZ_alpha_1"/>
</dbReference>
<dbReference type="OrthoDB" id="340550at2759"/>
<dbReference type="STRING" id="27342.A0A0H2RJZ2"/>
<protein>
    <recommendedName>
        <fullName evidence="2 6">F-actin-capping protein subunit alpha</fullName>
    </recommendedName>
</protein>
<dbReference type="GO" id="GO:0051015">
    <property type="term" value="F:actin filament binding"/>
    <property type="evidence" value="ECO:0007669"/>
    <property type="project" value="TreeGrafter"/>
</dbReference>
<proteinExistence type="inferred from homology"/>
<dbReference type="GO" id="GO:0030036">
    <property type="term" value="P:actin cytoskeleton organization"/>
    <property type="evidence" value="ECO:0007669"/>
    <property type="project" value="TreeGrafter"/>
</dbReference>
<dbReference type="GO" id="GO:0051016">
    <property type="term" value="P:barbed-end actin filament capping"/>
    <property type="evidence" value="ECO:0007669"/>
    <property type="project" value="UniProtKB-UniRule"/>
</dbReference>
<organism evidence="7 8">
    <name type="scientific">Schizopora paradoxa</name>
    <dbReference type="NCBI Taxonomy" id="27342"/>
    <lineage>
        <taxon>Eukaryota</taxon>
        <taxon>Fungi</taxon>
        <taxon>Dikarya</taxon>
        <taxon>Basidiomycota</taxon>
        <taxon>Agaricomycotina</taxon>
        <taxon>Agaricomycetes</taxon>
        <taxon>Hymenochaetales</taxon>
        <taxon>Schizoporaceae</taxon>
        <taxon>Schizopora</taxon>
    </lineage>
</organism>
<evidence type="ECO:0000256" key="3">
    <source>
        <dbReference type="ARBA" id="ARBA00022467"/>
    </source>
</evidence>
<dbReference type="PANTHER" id="PTHR10653">
    <property type="entry name" value="F-ACTIN-CAPPING PROTEIN SUBUNIT ALPHA"/>
    <property type="match status" value="1"/>
</dbReference>
<comment type="function">
    <text evidence="5 6">F-actin-capping proteins bind in a Ca(2+)-independent manner to the fast growing ends of actin filaments (barbed end) thereby blocking the exchange of subunits at these ends. Unlike other capping proteins (such as gelsolin and severin), these proteins do not sever actin filaments.</text>
</comment>
<evidence type="ECO:0000256" key="1">
    <source>
        <dbReference type="ARBA" id="ARBA00010479"/>
    </source>
</evidence>
<accession>A0A0H2RJZ2</accession>
<keyword evidence="8" id="KW-1185">Reference proteome</keyword>
<dbReference type="EMBL" id="KQ085982">
    <property type="protein sequence ID" value="KLO12199.1"/>
    <property type="molecule type" value="Genomic_DNA"/>
</dbReference>
<sequence>MDQQERIQAAAKFLLQAPPGEINDVLNDIREIISDDDALQAGVQSSLQEYNLEQFVTADIPGHDHQVIVSEAGRVEVAEGGEERFLDPRSKTTFAFDHLRLEASDPQPAEVDEDAEQTRSSLEASATTYLAAHFHDGVTSVFSVPSTSKKFIVQIVANKYNPTNFWSGRWRSEYRIDLESSKVEGKILVNVHYYEQGNVQLSTTHDTSFDIPPSVQSAPPKQAAEKIVALIENEEGKYQVSLNDGYHDMAEKTFKGLRRALPLTRQKLDWDRVLGYKLGAELSNSRGTLGGAQQGFKK</sequence>
<dbReference type="Proteomes" id="UP000053477">
    <property type="component" value="Unassembled WGS sequence"/>
</dbReference>
<reference evidence="7 8" key="1">
    <citation type="submission" date="2015-04" db="EMBL/GenBank/DDBJ databases">
        <title>Complete genome sequence of Schizopora paradoxa KUC8140, a cosmopolitan wood degrader in East Asia.</title>
        <authorList>
            <consortium name="DOE Joint Genome Institute"/>
            <person name="Min B."/>
            <person name="Park H."/>
            <person name="Jang Y."/>
            <person name="Kim J.-J."/>
            <person name="Kim K.H."/>
            <person name="Pangilinan J."/>
            <person name="Lipzen A."/>
            <person name="Riley R."/>
            <person name="Grigoriev I.V."/>
            <person name="Spatafora J.W."/>
            <person name="Choi I.-G."/>
        </authorList>
    </citation>
    <scope>NUCLEOTIDE SEQUENCE [LARGE SCALE GENOMIC DNA]</scope>
    <source>
        <strain evidence="7 8">KUC8140</strain>
    </source>
</reference>
<dbReference type="Gene3D" id="3.90.1150.210">
    <property type="entry name" value="F-actin capping protein, beta subunit"/>
    <property type="match status" value="1"/>
</dbReference>
<name>A0A0H2RJZ2_9AGAM</name>
<keyword evidence="3 6" id="KW-0117">Actin capping</keyword>
<dbReference type="AlphaFoldDB" id="A0A0H2RJZ2"/>
<evidence type="ECO:0000256" key="4">
    <source>
        <dbReference type="ARBA" id="ARBA00023203"/>
    </source>
</evidence>
<dbReference type="GO" id="GO:0008290">
    <property type="term" value="C:F-actin capping protein complex"/>
    <property type="evidence" value="ECO:0007669"/>
    <property type="project" value="UniProtKB-UniRule"/>
</dbReference>
<dbReference type="GO" id="GO:0030479">
    <property type="term" value="C:actin cortical patch"/>
    <property type="evidence" value="ECO:0007669"/>
    <property type="project" value="TreeGrafter"/>
</dbReference>
<dbReference type="InterPro" id="IPR037282">
    <property type="entry name" value="CapZ_alpha/beta"/>
</dbReference>
<evidence type="ECO:0000313" key="7">
    <source>
        <dbReference type="EMBL" id="KLO12199.1"/>
    </source>
</evidence>
<dbReference type="FunCoup" id="A0A0H2RJZ2">
    <property type="interactions" value="212"/>
</dbReference>
<gene>
    <name evidence="7" type="ORF">SCHPADRAFT_829894</name>
</gene>
<dbReference type="Pfam" id="PF01267">
    <property type="entry name" value="F-actin_cap_A"/>
    <property type="match status" value="1"/>
</dbReference>
<dbReference type="PANTHER" id="PTHR10653:SF0">
    <property type="entry name" value="F-ACTIN-CAPPING PROTEIN SUBUNIT ALPHA"/>
    <property type="match status" value="1"/>
</dbReference>
<evidence type="ECO:0000256" key="5">
    <source>
        <dbReference type="ARBA" id="ARBA00025389"/>
    </source>
</evidence>
<keyword evidence="4 6" id="KW-0009">Actin-binding</keyword>
<dbReference type="InterPro" id="IPR002189">
    <property type="entry name" value="CapZ_alpha"/>
</dbReference>
<evidence type="ECO:0000256" key="2">
    <source>
        <dbReference type="ARBA" id="ARBA00014038"/>
    </source>
</evidence>
<dbReference type="InterPro" id="IPR042276">
    <property type="entry name" value="CapZ_alpha/beta_2"/>
</dbReference>
<evidence type="ECO:0000313" key="8">
    <source>
        <dbReference type="Proteomes" id="UP000053477"/>
    </source>
</evidence>